<dbReference type="AlphaFoldDB" id="A0A0E3S8V8"/>
<dbReference type="PATRIC" id="fig|1434110.4.peg.1801"/>
<gene>
    <name evidence="1" type="ORF">MSHOH_1446</name>
</gene>
<dbReference type="KEGG" id="mhor:MSHOH_1446"/>
<dbReference type="Proteomes" id="UP000033101">
    <property type="component" value="Chromosome"/>
</dbReference>
<keyword evidence="2" id="KW-1185">Reference proteome</keyword>
<accession>A0A0E3S8V8</accession>
<dbReference type="GeneID" id="24830643"/>
<dbReference type="RefSeq" id="WP_048138654.1">
    <property type="nucleotide sequence ID" value="NZ_BBCW01000013.1"/>
</dbReference>
<reference evidence="1 2" key="1">
    <citation type="submission" date="2014-07" db="EMBL/GenBank/DDBJ databases">
        <title>Methanogenic archaea and the global carbon cycle.</title>
        <authorList>
            <person name="Henriksen J.R."/>
            <person name="Luke J."/>
            <person name="Reinhart S."/>
            <person name="Benedict M.N."/>
            <person name="Youngblut N.D."/>
            <person name="Metcalf M.E."/>
            <person name="Whitaker R.J."/>
            <person name="Metcalf W.W."/>
        </authorList>
    </citation>
    <scope>NUCLEOTIDE SEQUENCE [LARGE SCALE GENOMIC DNA]</scope>
    <source>
        <strain evidence="1 2">HB-1</strain>
    </source>
</reference>
<proteinExistence type="predicted"/>
<dbReference type="STRING" id="1434110.MSHOH_1446"/>
<organism evidence="1 2">
    <name type="scientific">Methanosarcina horonobensis HB-1 = JCM 15518</name>
    <dbReference type="NCBI Taxonomy" id="1434110"/>
    <lineage>
        <taxon>Archaea</taxon>
        <taxon>Methanobacteriati</taxon>
        <taxon>Methanobacteriota</taxon>
        <taxon>Stenosarchaea group</taxon>
        <taxon>Methanomicrobia</taxon>
        <taxon>Methanosarcinales</taxon>
        <taxon>Methanosarcinaceae</taxon>
        <taxon>Methanosarcina</taxon>
    </lineage>
</organism>
<dbReference type="EMBL" id="CP009516">
    <property type="protein sequence ID" value="AKB77929.1"/>
    <property type="molecule type" value="Genomic_DNA"/>
</dbReference>
<sequence>MDMRLKYKVRAQQYTNVPYSFGGTNWNRILMNSETTIGSENVLAAANDTVSGRPVTLAPSFILPDTWNGELIDGNVFCNVRVGIEKPSDGYAYVSDVDVDIKKINSSGALTSLSGVVALLDGGNVNGPLSQDSDTPGIKYGQIFGWVPVYAEINSGEHIVVEVRVTATGTLSPAKVYTVYSADSDDTYFIFPLV</sequence>
<name>A0A0E3S8V8_9EURY</name>
<protein>
    <submittedName>
        <fullName evidence="1">Uncharacterized protein</fullName>
    </submittedName>
</protein>
<evidence type="ECO:0000313" key="1">
    <source>
        <dbReference type="EMBL" id="AKB77929.1"/>
    </source>
</evidence>
<dbReference type="HOGENOM" id="CLU_1399753_0_0_2"/>
<evidence type="ECO:0000313" key="2">
    <source>
        <dbReference type="Proteomes" id="UP000033101"/>
    </source>
</evidence>